<gene>
    <name evidence="1" type="ORF">ABID23_000927</name>
</gene>
<name>A0ABV2HHC0_9HYPH</name>
<dbReference type="Gene3D" id="1.25.40.10">
    <property type="entry name" value="Tetratricopeptide repeat domain"/>
    <property type="match status" value="1"/>
</dbReference>
<keyword evidence="2" id="KW-1185">Reference proteome</keyword>
<evidence type="ECO:0000313" key="2">
    <source>
        <dbReference type="Proteomes" id="UP001549086"/>
    </source>
</evidence>
<evidence type="ECO:0000313" key="1">
    <source>
        <dbReference type="EMBL" id="MET3589839.1"/>
    </source>
</evidence>
<protein>
    <submittedName>
        <fullName evidence="1">Tetratricopeptide (TPR) repeat protein</fullName>
    </submittedName>
</protein>
<dbReference type="SUPFAM" id="SSF48452">
    <property type="entry name" value="TPR-like"/>
    <property type="match status" value="1"/>
</dbReference>
<dbReference type="Proteomes" id="UP001549086">
    <property type="component" value="Unassembled WGS sequence"/>
</dbReference>
<reference evidence="1 2" key="1">
    <citation type="submission" date="2024-06" db="EMBL/GenBank/DDBJ databases">
        <title>Genomic Encyclopedia of Type Strains, Phase IV (KMG-IV): sequencing the most valuable type-strain genomes for metagenomic binning, comparative biology and taxonomic classification.</title>
        <authorList>
            <person name="Goeker M."/>
        </authorList>
    </citation>
    <scope>NUCLEOTIDE SEQUENCE [LARGE SCALE GENOMIC DNA]</scope>
    <source>
        <strain evidence="1 2">DSM 23649</strain>
    </source>
</reference>
<feature type="non-terminal residue" evidence="1">
    <location>
        <position position="1"/>
    </location>
</feature>
<comment type="caution">
    <text evidence="1">The sequence shown here is derived from an EMBL/GenBank/DDBJ whole genome shotgun (WGS) entry which is preliminary data.</text>
</comment>
<organism evidence="1 2">
    <name type="scientific">Bartonella silvatica</name>
    <dbReference type="NCBI Taxonomy" id="357760"/>
    <lineage>
        <taxon>Bacteria</taxon>
        <taxon>Pseudomonadati</taxon>
        <taxon>Pseudomonadota</taxon>
        <taxon>Alphaproteobacteria</taxon>
        <taxon>Hyphomicrobiales</taxon>
        <taxon>Bartonellaceae</taxon>
        <taxon>Bartonella</taxon>
    </lineage>
</organism>
<accession>A0ABV2HHC0</accession>
<dbReference type="InterPro" id="IPR011990">
    <property type="entry name" value="TPR-like_helical_dom_sf"/>
</dbReference>
<dbReference type="EMBL" id="JBEPLI010000008">
    <property type="protein sequence ID" value="MET3589839.1"/>
    <property type="molecule type" value="Genomic_DNA"/>
</dbReference>
<proteinExistence type="predicted"/>
<sequence length="431" mass="46209">DKATDAVNETATDAMDKASDVADKATDAVNEMATDAADKASDAADKATDAVNEMATDAMNEAVDAADKAVEALNKAAAGIVVKDSGGADKVATDAMNEAVNAADKAVEALNKVAAGMVVKDSSVTGMAVEAVNKASDAVNEAVRAVNVVGGGVNQAPDVANKAAFDAMGKATDAINKASVVVNEAVDAINKATIGMVDETAGAVNKEFSSQGDVQSQEFPLENQKVLFKDYDLDKLLLNIRAVLEHNTLEKVQKQFHQLFDKKDSVVYSCALENVADMQNDHSQKTPEESDHLVSQQDEDDSLLSSKALYKEGYNFIRSAHYVEAEKAFCAFQQRYKKDPLSDDALFWLAEALLGQKRYHEAAQVYLTAWYKDTKKLYTSEILLKLAGSMVALEQNKQACAPVAKNLKKQQTLQSIFCQSLKRGEAAHGAH</sequence>